<dbReference type="InterPro" id="IPR029058">
    <property type="entry name" value="AB_hydrolase_fold"/>
</dbReference>
<organism evidence="3 4">
    <name type="scientific">Faecalibacterium prausnitzii</name>
    <dbReference type="NCBI Taxonomy" id="853"/>
    <lineage>
        <taxon>Bacteria</taxon>
        <taxon>Bacillati</taxon>
        <taxon>Bacillota</taxon>
        <taxon>Clostridia</taxon>
        <taxon>Eubacteriales</taxon>
        <taxon>Oscillospiraceae</taxon>
        <taxon>Faecalibacterium</taxon>
    </lineage>
</organism>
<dbReference type="InterPro" id="IPR006311">
    <property type="entry name" value="TAT_signal"/>
</dbReference>
<reference evidence="3 4" key="1">
    <citation type="submission" date="2019-07" db="EMBL/GenBank/DDBJ databases">
        <authorList>
            <person name="Hibberd C M."/>
            <person name="Gehrig L. J."/>
            <person name="Chang H.-W."/>
            <person name="Venkatesh S."/>
        </authorList>
    </citation>
    <scope>NUCLEOTIDE SEQUENCE [LARGE SCALE GENOMIC DNA]</scope>
    <source>
        <strain evidence="3">Faecalibacterium_prausnitzii_JG_BgPS064</strain>
    </source>
</reference>
<evidence type="ECO:0000313" key="4">
    <source>
        <dbReference type="Proteomes" id="UP000406184"/>
    </source>
</evidence>
<dbReference type="PROSITE" id="PS51318">
    <property type="entry name" value="TAT"/>
    <property type="match status" value="1"/>
</dbReference>
<dbReference type="RefSeq" id="WP_158398331.1">
    <property type="nucleotide sequence ID" value="NZ_CABHMY010000089.1"/>
</dbReference>
<evidence type="ECO:0000256" key="1">
    <source>
        <dbReference type="SAM" id="SignalP"/>
    </source>
</evidence>
<protein>
    <submittedName>
        <fullName evidence="3">Acetylxylan esterase</fullName>
        <ecNumber evidence="3">3.1.1.72</ecNumber>
    </submittedName>
</protein>
<dbReference type="SUPFAM" id="SSF53474">
    <property type="entry name" value="alpha/beta-Hydrolases"/>
    <property type="match status" value="1"/>
</dbReference>
<dbReference type="EMBL" id="CABHMY010000089">
    <property type="protein sequence ID" value="VUX00198.1"/>
    <property type="molecule type" value="Genomic_DNA"/>
</dbReference>
<dbReference type="Proteomes" id="UP000406184">
    <property type="component" value="Unassembled WGS sequence"/>
</dbReference>
<feature type="domain" description="BD-FAE-like" evidence="2">
    <location>
        <begin position="155"/>
        <end position="247"/>
    </location>
</feature>
<accession>A0A564SYC1</accession>
<keyword evidence="1" id="KW-0732">Signal</keyword>
<feature type="signal peptide" evidence="1">
    <location>
        <begin position="1"/>
        <end position="29"/>
    </location>
</feature>
<dbReference type="EC" id="3.1.1.72" evidence="3"/>
<feature type="chain" id="PRO_5021840519" evidence="1">
    <location>
        <begin position="30"/>
        <end position="394"/>
    </location>
</feature>
<keyword evidence="3" id="KW-0378">Hydrolase</keyword>
<proteinExistence type="predicted"/>
<dbReference type="Pfam" id="PF20434">
    <property type="entry name" value="BD-FAE"/>
    <property type="match status" value="1"/>
</dbReference>
<dbReference type="AlphaFoldDB" id="A0A564SYC1"/>
<evidence type="ECO:0000313" key="3">
    <source>
        <dbReference type="EMBL" id="VUX00198.1"/>
    </source>
</evidence>
<dbReference type="NCBIfam" id="TIGR01409">
    <property type="entry name" value="TAT_signal_seq"/>
    <property type="match status" value="1"/>
</dbReference>
<dbReference type="Gene3D" id="3.40.50.1820">
    <property type="entry name" value="alpha/beta hydrolase"/>
    <property type="match status" value="1"/>
</dbReference>
<name>A0A564SYC1_9FIRM</name>
<gene>
    <name evidence="3" type="primary">axeA1_1</name>
    <name evidence="3" type="ORF">FPPS064S07_00087</name>
</gene>
<dbReference type="InterPro" id="IPR019546">
    <property type="entry name" value="TAT_signal_bac_arc"/>
</dbReference>
<keyword evidence="4" id="KW-1185">Reference proteome</keyword>
<evidence type="ECO:0000259" key="2">
    <source>
        <dbReference type="Pfam" id="PF20434"/>
    </source>
</evidence>
<sequence length="394" mass="43062">MNRREFMKVSAATAVAAGALAGMAPASFAADSGVHTDAEVQAMVAEELKLSREVAFYPAAFRGDFDKFYVLFHKLSRAQYEKVDGAPVAGINASHYDMCVALTEARKALRQVKDPKSTAWEIWGDQMAVESPLPTNWTNCYDNEGFRPFLNPYMLPHQGKVKGNVIIIAGGGSTHRNNVVEGYPVAEYFNQQGYNAFVLQRRVNPYAAVDQQLDLARAIRFLRANASTKNIGKTDIVMAVGFSAGGMNIMQVIANQYGSQTTPDKIYPDYVCDAVDHESADLQVAVPIYGLFTTGLDFSKNPNLPPVFGVVGQKDSLSAMMLPSLPECAMIFKDFSFYLAPDAPHGVGLGTGTKGYVNAYTQIAQWPDMAVNFLESRLGLMEKTVDMDPVGMAW</sequence>
<dbReference type="GO" id="GO:0046555">
    <property type="term" value="F:acetylxylan esterase activity"/>
    <property type="evidence" value="ECO:0007669"/>
    <property type="project" value="UniProtKB-EC"/>
</dbReference>
<dbReference type="InterPro" id="IPR049492">
    <property type="entry name" value="BD-FAE-like_dom"/>
</dbReference>